<proteinExistence type="inferred from homology"/>
<dbReference type="SMART" id="SM00849">
    <property type="entry name" value="Lactamase_B"/>
    <property type="match status" value="1"/>
</dbReference>
<dbReference type="Proteomes" id="UP000297706">
    <property type="component" value="Unassembled WGS sequence"/>
</dbReference>
<comment type="caution">
    <text evidence="4">The sequence shown here is derived from an EMBL/GenBank/DDBJ whole genome shotgun (WGS) entry which is preliminary data.</text>
</comment>
<keyword evidence="5" id="KW-1185">Reference proteome</keyword>
<dbReference type="CDD" id="cd16282">
    <property type="entry name" value="metallo-hydrolase-like_MBL-fold"/>
    <property type="match status" value="1"/>
</dbReference>
<feature type="chain" id="PRO_5021253125" evidence="2">
    <location>
        <begin position="20"/>
        <end position="312"/>
    </location>
</feature>
<dbReference type="InterPro" id="IPR030829">
    <property type="entry name" value="SoxH-rel_PQQ_2"/>
</dbReference>
<protein>
    <submittedName>
        <fullName evidence="4">MBL fold metallo-hydrolase</fullName>
    </submittedName>
</protein>
<name>A0A4Y9VUG9_9PROT</name>
<evidence type="ECO:0000313" key="5">
    <source>
        <dbReference type="Proteomes" id="UP000297706"/>
    </source>
</evidence>
<comment type="similarity">
    <text evidence="1">Belongs to the metallo-beta-lactamase superfamily. Class-B beta-lactamase family.</text>
</comment>
<evidence type="ECO:0000256" key="2">
    <source>
        <dbReference type="SAM" id="SignalP"/>
    </source>
</evidence>
<keyword evidence="2" id="KW-0732">Signal</keyword>
<sequence length="312" mass="34465">MRILMITMSLFSIMGCTHAQIQHENFALETVAEGVYVHHGQHLDIDTGYQGDICNIGFIVGSKGVAVIDSGGSLKVGEQLHAAIRKVTKLPVLYVINTHVHPDHIYGNAAFLPKTANEPKPEFVGHEKLGHAMDLRSEQYTKLNERLLHEDAKGSDLVKPTLAVTSTLELDLGDRLLVVTAHPPAHTNTDISLLDSKTGTLFAGDLLFITRTPVVEGDIKGLIAEIIKLKSSPAKQVVPGHGPVTKDWLAALTDAERYLTVLLSDVRTNIKRNISMEKTMDTAAESERNKWQLFEIANRRNVNTIYPVLEWE</sequence>
<dbReference type="GO" id="GO:0017001">
    <property type="term" value="P:antibiotic catabolic process"/>
    <property type="evidence" value="ECO:0007669"/>
    <property type="project" value="UniProtKB-ARBA"/>
</dbReference>
<evidence type="ECO:0000313" key="4">
    <source>
        <dbReference type="EMBL" id="TFW72317.1"/>
    </source>
</evidence>
<gene>
    <name evidence="4" type="ORF">C3Y98_04225</name>
</gene>
<dbReference type="GO" id="GO:0016787">
    <property type="term" value="F:hydrolase activity"/>
    <property type="evidence" value="ECO:0007669"/>
    <property type="project" value="UniProtKB-KW"/>
</dbReference>
<accession>A0A4Y9VUG9</accession>
<dbReference type="NCBIfam" id="TIGR04559">
    <property type="entry name" value="SoxH_rel_PQQ_2"/>
    <property type="match status" value="1"/>
</dbReference>
<dbReference type="EMBL" id="PQVH01000006">
    <property type="protein sequence ID" value="TFW72317.1"/>
    <property type="molecule type" value="Genomic_DNA"/>
</dbReference>
<feature type="domain" description="Metallo-beta-lactamase" evidence="3">
    <location>
        <begin position="53"/>
        <end position="241"/>
    </location>
</feature>
<keyword evidence="4" id="KW-0378">Hydrolase</keyword>
<dbReference type="Gene3D" id="3.60.15.10">
    <property type="entry name" value="Ribonuclease Z/Hydroxyacylglutathione hydrolase-like"/>
    <property type="match status" value="1"/>
</dbReference>
<dbReference type="SUPFAM" id="SSF56281">
    <property type="entry name" value="Metallo-hydrolase/oxidoreductase"/>
    <property type="match status" value="1"/>
</dbReference>
<feature type="signal peptide" evidence="2">
    <location>
        <begin position="1"/>
        <end position="19"/>
    </location>
</feature>
<dbReference type="InterPro" id="IPR001279">
    <property type="entry name" value="Metallo-B-lactamas"/>
</dbReference>
<dbReference type="InterPro" id="IPR036866">
    <property type="entry name" value="RibonucZ/Hydroxyglut_hydro"/>
</dbReference>
<dbReference type="Pfam" id="PF00753">
    <property type="entry name" value="Lactamase_B"/>
    <property type="match status" value="1"/>
</dbReference>
<dbReference type="AlphaFoldDB" id="A0A4Y9VUG9"/>
<reference evidence="4 5" key="1">
    <citation type="submission" date="2018-02" db="EMBL/GenBank/DDBJ databases">
        <title>A novel lanthanide dependent methylotroph, Methylotenera sp. La3113.</title>
        <authorList>
            <person name="Lv H."/>
            <person name="Tani A."/>
        </authorList>
    </citation>
    <scope>NUCLEOTIDE SEQUENCE [LARGE SCALE GENOMIC DNA]</scope>
    <source>
        <strain evidence="4 5">La3113</strain>
    </source>
</reference>
<organism evidence="4 5">
    <name type="scientific">Methylotenera oryzisoli</name>
    <dbReference type="NCBI Taxonomy" id="2080758"/>
    <lineage>
        <taxon>Bacteria</taxon>
        <taxon>Pseudomonadati</taxon>
        <taxon>Pseudomonadota</taxon>
        <taxon>Betaproteobacteria</taxon>
        <taxon>Nitrosomonadales</taxon>
        <taxon>Methylophilaceae</taxon>
        <taxon>Methylotenera</taxon>
    </lineage>
</organism>
<dbReference type="RefSeq" id="WP_135276858.1">
    <property type="nucleotide sequence ID" value="NZ_PQVH01000006.1"/>
</dbReference>
<evidence type="ECO:0000256" key="1">
    <source>
        <dbReference type="ARBA" id="ARBA00005250"/>
    </source>
</evidence>
<dbReference type="PANTHER" id="PTHR42951">
    <property type="entry name" value="METALLO-BETA-LACTAMASE DOMAIN-CONTAINING"/>
    <property type="match status" value="1"/>
</dbReference>
<dbReference type="InterPro" id="IPR050855">
    <property type="entry name" value="NDM-1-like"/>
</dbReference>
<dbReference type="PANTHER" id="PTHR42951:SF4">
    <property type="entry name" value="ACYL-COENZYME A THIOESTERASE MBLAC2"/>
    <property type="match status" value="1"/>
</dbReference>
<dbReference type="OrthoDB" id="1273797at2"/>
<evidence type="ECO:0000259" key="3">
    <source>
        <dbReference type="SMART" id="SM00849"/>
    </source>
</evidence>
<dbReference type="PROSITE" id="PS51257">
    <property type="entry name" value="PROKAR_LIPOPROTEIN"/>
    <property type="match status" value="1"/>
</dbReference>